<comment type="caution">
    <text evidence="1">The sequence shown here is derived from an EMBL/GenBank/DDBJ whole genome shotgun (WGS) entry which is preliminary data.</text>
</comment>
<name>A0A8H3R6D9_9GLOM</name>
<organism evidence="1 2">
    <name type="scientific">Rhizophagus clarus</name>
    <dbReference type="NCBI Taxonomy" id="94130"/>
    <lineage>
        <taxon>Eukaryota</taxon>
        <taxon>Fungi</taxon>
        <taxon>Fungi incertae sedis</taxon>
        <taxon>Mucoromycota</taxon>
        <taxon>Glomeromycotina</taxon>
        <taxon>Glomeromycetes</taxon>
        <taxon>Glomerales</taxon>
        <taxon>Glomeraceae</taxon>
        <taxon>Rhizophagus</taxon>
    </lineage>
</organism>
<reference evidence="1" key="1">
    <citation type="submission" date="2019-10" db="EMBL/GenBank/DDBJ databases">
        <title>Conservation and host-specific expression of non-tandemly repeated heterogenous ribosome RNA gene in arbuscular mycorrhizal fungi.</title>
        <authorList>
            <person name="Maeda T."/>
            <person name="Kobayashi Y."/>
            <person name="Nakagawa T."/>
            <person name="Ezawa T."/>
            <person name="Yamaguchi K."/>
            <person name="Bino T."/>
            <person name="Nishimoto Y."/>
            <person name="Shigenobu S."/>
            <person name="Kawaguchi M."/>
        </authorList>
    </citation>
    <scope>NUCLEOTIDE SEQUENCE</scope>
    <source>
        <strain evidence="1">HR1</strain>
    </source>
</reference>
<dbReference type="GO" id="GO:0016301">
    <property type="term" value="F:kinase activity"/>
    <property type="evidence" value="ECO:0007669"/>
    <property type="project" value="UniProtKB-KW"/>
</dbReference>
<protein>
    <submittedName>
        <fullName evidence="1">Kinase-like domain-containing protein</fullName>
    </submittedName>
</protein>
<keyword evidence="1" id="KW-0418">Kinase</keyword>
<dbReference type="Proteomes" id="UP000615446">
    <property type="component" value="Unassembled WGS sequence"/>
</dbReference>
<dbReference type="EMBL" id="BLAL01000356">
    <property type="protein sequence ID" value="GET04618.1"/>
    <property type="molecule type" value="Genomic_DNA"/>
</dbReference>
<gene>
    <name evidence="1" type="ORF">RCL2_003091500</name>
</gene>
<dbReference type="AlphaFoldDB" id="A0A8H3R6D9"/>
<evidence type="ECO:0000313" key="1">
    <source>
        <dbReference type="EMBL" id="GET04618.1"/>
    </source>
</evidence>
<evidence type="ECO:0000313" key="2">
    <source>
        <dbReference type="Proteomes" id="UP000615446"/>
    </source>
</evidence>
<keyword evidence="1" id="KW-0808">Transferase</keyword>
<sequence length="108" mass="12583">MLLTITCRLRAVLRLHYNKIIRGELHPKNILLHEHQILDVHGLQRGCYVEGISKSHGVISSKIFIANRIVEKNNLFKINQIMFDILNGKRENPIPNINDKFVSHYKKC</sequence>
<dbReference type="OrthoDB" id="10261027at2759"/>
<proteinExistence type="predicted"/>
<accession>A0A8H3R6D9</accession>